<dbReference type="RefSeq" id="XP_027619506.1">
    <property type="nucleotide sequence ID" value="XM_027763705.1"/>
</dbReference>
<dbReference type="AlphaFoldDB" id="A0A401H2I0"/>
<dbReference type="CDD" id="cd00303">
    <property type="entry name" value="retropepsin_like"/>
    <property type="match status" value="1"/>
</dbReference>
<dbReference type="InterPro" id="IPR043128">
    <property type="entry name" value="Rev_trsase/Diguanyl_cyclase"/>
</dbReference>
<dbReference type="InterPro" id="IPR000477">
    <property type="entry name" value="RT_dom"/>
</dbReference>
<dbReference type="Gene3D" id="2.40.70.10">
    <property type="entry name" value="Acid Proteases"/>
    <property type="match status" value="1"/>
</dbReference>
<organism evidence="2 3">
    <name type="scientific">Sparassis crispa</name>
    <dbReference type="NCBI Taxonomy" id="139825"/>
    <lineage>
        <taxon>Eukaryota</taxon>
        <taxon>Fungi</taxon>
        <taxon>Dikarya</taxon>
        <taxon>Basidiomycota</taxon>
        <taxon>Agaricomycotina</taxon>
        <taxon>Agaricomycetes</taxon>
        <taxon>Polyporales</taxon>
        <taxon>Sparassidaceae</taxon>
        <taxon>Sparassis</taxon>
    </lineage>
</organism>
<evidence type="ECO:0000259" key="1">
    <source>
        <dbReference type="Pfam" id="PF00078"/>
    </source>
</evidence>
<dbReference type="Gene3D" id="3.30.70.270">
    <property type="match status" value="1"/>
</dbReference>
<reference evidence="2 3" key="1">
    <citation type="journal article" date="2018" name="Sci. Rep.">
        <title>Genome sequence of the cauliflower mushroom Sparassis crispa (Hanabiratake) and its association with beneficial usage.</title>
        <authorList>
            <person name="Kiyama R."/>
            <person name="Furutani Y."/>
            <person name="Kawaguchi K."/>
            <person name="Nakanishi T."/>
        </authorList>
    </citation>
    <scope>NUCLEOTIDE SEQUENCE [LARGE SCALE GENOMIC DNA]</scope>
</reference>
<gene>
    <name evidence="2" type="ORF">SCP_1304110</name>
</gene>
<dbReference type="InterPro" id="IPR021109">
    <property type="entry name" value="Peptidase_aspartic_dom_sf"/>
</dbReference>
<dbReference type="STRING" id="139825.A0A401H2I0"/>
<dbReference type="GeneID" id="38785510"/>
<dbReference type="SUPFAM" id="SSF56672">
    <property type="entry name" value="DNA/RNA polymerases"/>
    <property type="match status" value="1"/>
</dbReference>
<sequence>MLIDCGSPSVLIRDDLASTLHLHHFKLRKLFPLGDAWGAGEQVSHEWVKLRVSSADSSWTSITCQAIIVPSLCVPVLLGNLFLKFNHLIIDLEHPSIIDKRTNFDLLHPPSISPPSVLLPPRERRNATAEDSELIAHHQLALHRDIMCDLLLNTPPVPPITSSSISVIASICECVEDLAFLATLTHENADMKSRFADLFPLDIPNLEELPTNVYHHFRLKDPNLIITRCQYDCPKKYREAWKMLLQQHLDAGRMRPSSSPYASPSFLIPKADPTALPCWVNDYRVLNANIIPDVYPLPSIQEILSDCGKGTIWGKLNMTNSFFQTHIHPDDIPYTAVTTPFSLCEWTVMPQGCRNAPVSHQSRIFKALRPYIGSICHVYLDDIIIWSSLLDEH</sequence>
<keyword evidence="3" id="KW-1185">Reference proteome</keyword>
<protein>
    <submittedName>
        <fullName evidence="2">Retrovirus-related Pol polyprotein from transposon 17.6</fullName>
    </submittedName>
</protein>
<evidence type="ECO:0000313" key="3">
    <source>
        <dbReference type="Proteomes" id="UP000287166"/>
    </source>
</evidence>
<comment type="caution">
    <text evidence="2">The sequence shown here is derived from an EMBL/GenBank/DDBJ whole genome shotgun (WGS) entry which is preliminary data.</text>
</comment>
<evidence type="ECO:0000313" key="2">
    <source>
        <dbReference type="EMBL" id="GBE88593.1"/>
    </source>
</evidence>
<dbReference type="CDD" id="cd01647">
    <property type="entry name" value="RT_LTR"/>
    <property type="match status" value="1"/>
</dbReference>
<dbReference type="PANTHER" id="PTHR24559:SF444">
    <property type="entry name" value="REVERSE TRANSCRIPTASE DOMAIN-CONTAINING PROTEIN"/>
    <property type="match status" value="1"/>
</dbReference>
<dbReference type="InParanoid" id="A0A401H2I0"/>
<dbReference type="Gene3D" id="3.10.10.10">
    <property type="entry name" value="HIV Type 1 Reverse Transcriptase, subunit A, domain 1"/>
    <property type="match status" value="1"/>
</dbReference>
<name>A0A401H2I0_9APHY</name>
<dbReference type="InterPro" id="IPR043502">
    <property type="entry name" value="DNA/RNA_pol_sf"/>
</dbReference>
<dbReference type="InterPro" id="IPR053134">
    <property type="entry name" value="RNA-dir_DNA_polymerase"/>
</dbReference>
<dbReference type="Pfam" id="PF00078">
    <property type="entry name" value="RVT_1"/>
    <property type="match status" value="1"/>
</dbReference>
<proteinExistence type="predicted"/>
<feature type="domain" description="Reverse transcriptase" evidence="1">
    <location>
        <begin position="280"/>
        <end position="392"/>
    </location>
</feature>
<dbReference type="OrthoDB" id="3232518at2759"/>
<accession>A0A401H2I0</accession>
<dbReference type="Proteomes" id="UP000287166">
    <property type="component" value="Unassembled WGS sequence"/>
</dbReference>
<dbReference type="EMBL" id="BFAD01000013">
    <property type="protein sequence ID" value="GBE88593.1"/>
    <property type="molecule type" value="Genomic_DNA"/>
</dbReference>
<dbReference type="PANTHER" id="PTHR24559">
    <property type="entry name" value="TRANSPOSON TY3-I GAG-POL POLYPROTEIN"/>
    <property type="match status" value="1"/>
</dbReference>